<dbReference type="Gene3D" id="1.20.1270.60">
    <property type="entry name" value="Arfaptin homology (AH) domain/BAR domain"/>
    <property type="match status" value="1"/>
</dbReference>
<proteinExistence type="predicted"/>
<dbReference type="AlphaFoldDB" id="A0A1E3QXN8"/>
<evidence type="ECO:0000313" key="2">
    <source>
        <dbReference type="Proteomes" id="UP000094336"/>
    </source>
</evidence>
<evidence type="ECO:0000313" key="1">
    <source>
        <dbReference type="EMBL" id="ODQ82428.1"/>
    </source>
</evidence>
<accession>A0A1E3QXN8</accession>
<sequence length="577" mass="64649">MSLRGIKKAIVRTPHKLLGKKSVEDTDIVDWEADLKAAETGLGFIASETKKLASIWAKSLECQSAIIETFLRVNAGAVPQQQRGKSHTEATHHTQRIKDVEFEELDVEVDVSPLFLEQLAEYRTLTVQLKLNVGYRNHEVETSVKAQCIQMKGYLHDLGKLLAKRKRKKIDMDRSVSGIYKLKHKSEALSELEITKLVDLERNHAAAETAFREIDEKMHLVLPEALSLLSEFLNKMSSKLYGHNLWVFRQINEAFMRFGVYYGLVKNDQFETYNYQDIIRLWESAIVKTYQIDALTLLTHGETPLAVEEVEIDSENETQEEEHGNAVIRKLEHAAGTVKQKVNPLHTTHAPKLKGGIFELAADPLESFVKFNDPEFQQADLVAHTVSVSSPTSPQRGWSPFIKNAPFLPFRSRSGSLNDNSHLRVSTDLHLKPQDTHSYTPVSGSPLKSDYDPEQALTAVPISPTSVLSSDTVKSAAMKAVEDGLSWMYNAHKFEVTESPLAVPFQRSRLNTYPLMVNPALASSLEESRRIIGASSLTFKLEHGGKKTEGVDDDVDSSHSFKSAEDFEFAAVVSPIK</sequence>
<evidence type="ECO:0008006" key="3">
    <source>
        <dbReference type="Google" id="ProtNLM"/>
    </source>
</evidence>
<reference evidence="2" key="1">
    <citation type="submission" date="2016-05" db="EMBL/GenBank/DDBJ databases">
        <title>Comparative genomics of biotechnologically important yeasts.</title>
        <authorList>
            <consortium name="DOE Joint Genome Institute"/>
            <person name="Riley R."/>
            <person name="Haridas S."/>
            <person name="Wolfe K.H."/>
            <person name="Lopes M.R."/>
            <person name="Hittinger C.T."/>
            <person name="Goker M."/>
            <person name="Salamov A."/>
            <person name="Wisecaver J."/>
            <person name="Long T.M."/>
            <person name="Aerts A.L."/>
            <person name="Barry K."/>
            <person name="Choi C."/>
            <person name="Clum A."/>
            <person name="Coughlan A.Y."/>
            <person name="Deshpande S."/>
            <person name="Douglass A.P."/>
            <person name="Hanson S.J."/>
            <person name="Klenk H.-P."/>
            <person name="Labutti K."/>
            <person name="Lapidus A."/>
            <person name="Lindquist E."/>
            <person name="Lipzen A."/>
            <person name="Meier-Kolthoff J.P."/>
            <person name="Ohm R.A."/>
            <person name="Otillar R.P."/>
            <person name="Pangilinan J."/>
            <person name="Peng Y."/>
            <person name="Rokas A."/>
            <person name="Rosa C.A."/>
            <person name="Scheuner C."/>
            <person name="Sibirny A.A."/>
            <person name="Slot J.C."/>
            <person name="Stielow J.B."/>
            <person name="Sun H."/>
            <person name="Kurtzman C.P."/>
            <person name="Blackwell M."/>
            <person name="Grigoriev I.V."/>
            <person name="Jeffries T.W."/>
        </authorList>
    </citation>
    <scope>NUCLEOTIDE SEQUENCE [LARGE SCALE GENOMIC DNA]</scope>
    <source>
        <strain evidence="2">NRRL Y-12698</strain>
    </source>
</reference>
<dbReference type="GO" id="GO:0097320">
    <property type="term" value="P:plasma membrane tubulation"/>
    <property type="evidence" value="ECO:0007669"/>
    <property type="project" value="TreeGrafter"/>
</dbReference>
<dbReference type="GeneID" id="30148092"/>
<dbReference type="GO" id="GO:0006897">
    <property type="term" value="P:endocytosis"/>
    <property type="evidence" value="ECO:0007669"/>
    <property type="project" value="InterPro"/>
</dbReference>
<keyword evidence="2" id="KW-1185">Reference proteome</keyword>
<dbReference type="GO" id="GO:0043332">
    <property type="term" value="C:mating projection tip"/>
    <property type="evidence" value="ECO:0007669"/>
    <property type="project" value="TreeGrafter"/>
</dbReference>
<dbReference type="GO" id="GO:0008289">
    <property type="term" value="F:lipid binding"/>
    <property type="evidence" value="ECO:0007669"/>
    <property type="project" value="TreeGrafter"/>
</dbReference>
<name>A0A1E3QXN8_9ASCO</name>
<dbReference type="STRING" id="984486.A0A1E3QXN8"/>
<dbReference type="GO" id="GO:0030479">
    <property type="term" value="C:actin cortical patch"/>
    <property type="evidence" value="ECO:0007669"/>
    <property type="project" value="TreeGrafter"/>
</dbReference>
<dbReference type="PANTHER" id="PTHR47174">
    <property type="entry name" value="BRIDGING INTEGRATOR 3"/>
    <property type="match status" value="1"/>
</dbReference>
<dbReference type="InterPro" id="IPR046982">
    <property type="entry name" value="BIN3/RVS161-like"/>
</dbReference>
<organism evidence="1 2">
    <name type="scientific">Babjeviella inositovora NRRL Y-12698</name>
    <dbReference type="NCBI Taxonomy" id="984486"/>
    <lineage>
        <taxon>Eukaryota</taxon>
        <taxon>Fungi</taxon>
        <taxon>Dikarya</taxon>
        <taxon>Ascomycota</taxon>
        <taxon>Saccharomycotina</taxon>
        <taxon>Pichiomycetes</taxon>
        <taxon>Serinales incertae sedis</taxon>
        <taxon>Babjeviella</taxon>
    </lineage>
</organism>
<gene>
    <name evidence="1" type="ORF">BABINDRAFT_164222</name>
</gene>
<dbReference type="GO" id="GO:0031097">
    <property type="term" value="C:medial cortex"/>
    <property type="evidence" value="ECO:0007669"/>
    <property type="project" value="TreeGrafter"/>
</dbReference>
<dbReference type="GO" id="GO:1990528">
    <property type="term" value="C:Rvs161p-Rvs167p complex"/>
    <property type="evidence" value="ECO:0007669"/>
    <property type="project" value="TreeGrafter"/>
</dbReference>
<dbReference type="OrthoDB" id="10255128at2759"/>
<dbReference type="RefSeq" id="XP_018987756.1">
    <property type="nucleotide sequence ID" value="XM_019130239.1"/>
</dbReference>
<protein>
    <recommendedName>
        <fullName evidence="3">BAR domain-containing protein</fullName>
    </recommendedName>
</protein>
<dbReference type="PANTHER" id="PTHR47174:SF1">
    <property type="entry name" value="REDUCED VIABILITY UPON STARVATION PROTEIN 167"/>
    <property type="match status" value="1"/>
</dbReference>
<dbReference type="EMBL" id="KV454426">
    <property type="protein sequence ID" value="ODQ82428.1"/>
    <property type="molecule type" value="Genomic_DNA"/>
</dbReference>
<dbReference type="SUPFAM" id="SSF103657">
    <property type="entry name" value="BAR/IMD domain-like"/>
    <property type="match status" value="1"/>
</dbReference>
<dbReference type="InterPro" id="IPR027267">
    <property type="entry name" value="AH/BAR_dom_sf"/>
</dbReference>
<dbReference type="Proteomes" id="UP000094336">
    <property type="component" value="Unassembled WGS sequence"/>
</dbReference>
<dbReference type="GO" id="GO:0051666">
    <property type="term" value="P:actin cortical patch localization"/>
    <property type="evidence" value="ECO:0007669"/>
    <property type="project" value="InterPro"/>
</dbReference>